<protein>
    <recommendedName>
        <fullName evidence="4">UDP-3-O-[3-hydroxymyristoyl] glucosamine N-acyltransferase</fullName>
    </recommendedName>
</protein>
<name>A0ABY5HKW4_9GAMM</name>
<comment type="similarity">
    <text evidence="1">Belongs to the transferase hexapeptide repeat family.</text>
</comment>
<dbReference type="RefSeq" id="WP_255855085.1">
    <property type="nucleotide sequence ID" value="NZ_CP073347.1"/>
</dbReference>
<keyword evidence="3" id="KW-1185">Reference proteome</keyword>
<dbReference type="EMBL" id="CP073347">
    <property type="protein sequence ID" value="UTW12940.1"/>
    <property type="molecule type" value="Genomic_DNA"/>
</dbReference>
<dbReference type="InterPro" id="IPR001451">
    <property type="entry name" value="Hexapep"/>
</dbReference>
<proteinExistence type="inferred from homology"/>
<dbReference type="PANTHER" id="PTHR43300:SF7">
    <property type="entry name" value="UDP-N-ACETYLBACILLOSAMINE N-ACETYLTRANSFERASE"/>
    <property type="match status" value="1"/>
</dbReference>
<reference evidence="2" key="1">
    <citation type="submission" date="2021-04" db="EMBL/GenBank/DDBJ databases">
        <title>Oceanospirillales bacteria with DddD are important DMSP degraders in coastal seawater.</title>
        <authorList>
            <person name="Liu J."/>
        </authorList>
    </citation>
    <scope>NUCLEOTIDE SEQUENCE</scope>
    <source>
        <strain evidence="2">D13-1</strain>
    </source>
</reference>
<sequence>MFEGKEFSLDTVLASLDQLRIPYRVSTPHSERGYSFKSLREIGDYGIFFFVGGFKNKPLIKNSIILCVENDYGCEGNITIAVEDPQLVFYKLSALLLTDKKKKSGIHETAIVDPNAIISPDAYIGPYCVVENCEIKSGVRLHSHVTIMSGTTIEEDVVVEPHSTIGATGVAWIWDPETRERVIQPQTGYTLIGRGSFLGSDISVVRGSINESTVIGRGCVIAHGSKIGHGAKVGDECHFANNVSIAGNVTLGNQCFLGSGAVVRPQTKLAECTVVGAGAVVVKDCEEKGCLLMGVPAKRSTPDQTRLSGVPKQLD</sequence>
<dbReference type="Gene3D" id="2.160.10.10">
    <property type="entry name" value="Hexapeptide repeat proteins"/>
    <property type="match status" value="1"/>
</dbReference>
<dbReference type="InterPro" id="IPR011004">
    <property type="entry name" value="Trimer_LpxA-like_sf"/>
</dbReference>
<accession>A0ABY5HKW4</accession>
<organism evidence="2 3">
    <name type="scientific">Marinobacterium rhizophilum</name>
    <dbReference type="NCBI Taxonomy" id="420402"/>
    <lineage>
        <taxon>Bacteria</taxon>
        <taxon>Pseudomonadati</taxon>
        <taxon>Pseudomonadota</taxon>
        <taxon>Gammaproteobacteria</taxon>
        <taxon>Oceanospirillales</taxon>
        <taxon>Oceanospirillaceae</taxon>
        <taxon>Marinobacterium</taxon>
    </lineage>
</organism>
<dbReference type="PANTHER" id="PTHR43300">
    <property type="entry name" value="ACETYLTRANSFERASE"/>
    <property type="match status" value="1"/>
</dbReference>
<evidence type="ECO:0000313" key="2">
    <source>
        <dbReference type="EMBL" id="UTW12940.1"/>
    </source>
</evidence>
<dbReference type="SUPFAM" id="SSF51161">
    <property type="entry name" value="Trimeric LpxA-like enzymes"/>
    <property type="match status" value="1"/>
</dbReference>
<dbReference type="Pfam" id="PF00132">
    <property type="entry name" value="Hexapep"/>
    <property type="match status" value="1"/>
</dbReference>
<dbReference type="InterPro" id="IPR050179">
    <property type="entry name" value="Trans_hexapeptide_repeat"/>
</dbReference>
<evidence type="ECO:0000313" key="3">
    <source>
        <dbReference type="Proteomes" id="UP001058461"/>
    </source>
</evidence>
<dbReference type="Proteomes" id="UP001058461">
    <property type="component" value="Chromosome"/>
</dbReference>
<gene>
    <name evidence="2" type="ORF">KDW95_04500</name>
</gene>
<evidence type="ECO:0000256" key="1">
    <source>
        <dbReference type="ARBA" id="ARBA00007274"/>
    </source>
</evidence>
<evidence type="ECO:0008006" key="4">
    <source>
        <dbReference type="Google" id="ProtNLM"/>
    </source>
</evidence>